<dbReference type="Proteomes" id="UP001169217">
    <property type="component" value="Unassembled WGS sequence"/>
</dbReference>
<gene>
    <name evidence="1" type="ORF">CLIM01_14929</name>
</gene>
<name>A0ABQ9P961_9PEZI</name>
<evidence type="ECO:0000313" key="1">
    <source>
        <dbReference type="EMBL" id="KAK0367713.1"/>
    </source>
</evidence>
<dbReference type="EMBL" id="JARUPT010001138">
    <property type="protein sequence ID" value="KAK0367713.1"/>
    <property type="molecule type" value="Genomic_DNA"/>
</dbReference>
<organism evidence="1 2">
    <name type="scientific">Colletotrichum limetticola</name>
    <dbReference type="NCBI Taxonomy" id="1209924"/>
    <lineage>
        <taxon>Eukaryota</taxon>
        <taxon>Fungi</taxon>
        <taxon>Dikarya</taxon>
        <taxon>Ascomycota</taxon>
        <taxon>Pezizomycotina</taxon>
        <taxon>Sordariomycetes</taxon>
        <taxon>Hypocreomycetidae</taxon>
        <taxon>Glomerellales</taxon>
        <taxon>Glomerellaceae</taxon>
        <taxon>Colletotrichum</taxon>
        <taxon>Colletotrichum acutatum species complex</taxon>
    </lineage>
</organism>
<proteinExistence type="predicted"/>
<comment type="caution">
    <text evidence="1">The sequence shown here is derived from an EMBL/GenBank/DDBJ whole genome shotgun (WGS) entry which is preliminary data.</text>
</comment>
<evidence type="ECO:0000313" key="2">
    <source>
        <dbReference type="Proteomes" id="UP001169217"/>
    </source>
</evidence>
<reference evidence="1" key="1">
    <citation type="submission" date="2023-04" db="EMBL/GenBank/DDBJ databases">
        <title>Colletotrichum limetticola genome sequence.</title>
        <authorList>
            <person name="Baroncelli R."/>
        </authorList>
    </citation>
    <scope>NUCLEOTIDE SEQUENCE</scope>
    <source>
        <strain evidence="1">KLA-Anderson</strain>
    </source>
</reference>
<sequence length="116" mass="12943">MKKIRTKASTNTKLRQRCEGQIGKHCVGPVWLELGDLDTYEPDADVVFLLVDMRNSEDAVVYIHNNATSETVDVVGSDDFGGHMVIIKWEAEHFLKCYGAMRVAMVKVKLPEGSST</sequence>
<keyword evidence="2" id="KW-1185">Reference proteome</keyword>
<accession>A0ABQ9P961</accession>
<protein>
    <submittedName>
        <fullName evidence="1">Uncharacterized protein</fullName>
    </submittedName>
</protein>